<dbReference type="GO" id="GO:0005886">
    <property type="term" value="C:plasma membrane"/>
    <property type="evidence" value="ECO:0007669"/>
    <property type="project" value="UniProtKB-SubCell"/>
</dbReference>
<dbReference type="InterPro" id="IPR000515">
    <property type="entry name" value="MetI-like"/>
</dbReference>
<accession>A0A8J4A8Y6</accession>
<feature type="domain" description="ABC transmembrane type-1" evidence="9">
    <location>
        <begin position="91"/>
        <end position="304"/>
    </location>
</feature>
<sequence>MTGLAVGERRSARGASRTRTTPRLSRRGRERLAAGLFLAPDVLGLALFVGLPMVVCIVLGFFQVDGFGGYTFIGLDNYRRMFADPLFLGSLKTTLLYLVVLIPGLFVVSLALALLIRQKFPLVGLFRGAFFAPNVISLVVIGLIWKFMLTDQTGFVVRVLGFFGISSPSWLGSPHLALWMVVAVTIWFAMGYYMLIFLAGLQDIPREYYEVATIDGAGVWQQFRHITWPLLKPTSFFILLTSTVSMLTGGIDLIYVMTSGGPANSTSLIIYYIYEQAFVYGEYGYASAIGAFIVAILLVWSVGLFALTRGGRFNDARD</sequence>
<dbReference type="Pfam" id="PF00528">
    <property type="entry name" value="BPD_transp_1"/>
    <property type="match status" value="1"/>
</dbReference>
<keyword evidence="5 7" id="KW-1133">Transmembrane helix</keyword>
<dbReference type="PANTHER" id="PTHR30193:SF37">
    <property type="entry name" value="INNER MEMBRANE ABC TRANSPORTER PERMEASE PROTEIN YCJO"/>
    <property type="match status" value="1"/>
</dbReference>
<evidence type="ECO:0000313" key="10">
    <source>
        <dbReference type="EMBL" id="GIL26400.1"/>
    </source>
</evidence>
<dbReference type="InterPro" id="IPR051393">
    <property type="entry name" value="ABC_transporter_permease"/>
</dbReference>
<feature type="transmembrane region" description="Helical" evidence="7">
    <location>
        <begin position="95"/>
        <end position="116"/>
    </location>
</feature>
<keyword evidence="6 7" id="KW-0472">Membrane</keyword>
<evidence type="ECO:0000256" key="1">
    <source>
        <dbReference type="ARBA" id="ARBA00004651"/>
    </source>
</evidence>
<dbReference type="InterPro" id="IPR035906">
    <property type="entry name" value="MetI-like_sf"/>
</dbReference>
<evidence type="ECO:0000259" key="9">
    <source>
        <dbReference type="PROSITE" id="PS50928"/>
    </source>
</evidence>
<keyword evidence="4 7" id="KW-0812">Transmembrane</keyword>
<dbReference type="SUPFAM" id="SSF161098">
    <property type="entry name" value="MetI-like"/>
    <property type="match status" value="1"/>
</dbReference>
<dbReference type="AlphaFoldDB" id="A0A8J4A8Y6"/>
<dbReference type="Gene3D" id="1.10.3720.10">
    <property type="entry name" value="MetI-like"/>
    <property type="match status" value="1"/>
</dbReference>
<reference evidence="11" key="1">
    <citation type="journal article" date="2021" name="Int. J. Syst. Evol. Microbiol.">
        <title>Actinocatenispora comari sp. nov., an endophytic actinomycete isolated from aerial parts of Comarum salesowianum.</title>
        <authorList>
            <person name="Oyunbileg N."/>
            <person name="Iizaka Y."/>
            <person name="Hamada M."/>
            <person name="Davaapurev B.O."/>
            <person name="Fukumoto A."/>
            <person name="Tsetseg B."/>
            <person name="Kato F."/>
            <person name="Tamura T."/>
            <person name="Batkhuu J."/>
            <person name="Anzai Y."/>
        </authorList>
    </citation>
    <scope>NUCLEOTIDE SEQUENCE [LARGE SCALE GENOMIC DNA]</scope>
    <source>
        <strain evidence="11">NUM-2625</strain>
    </source>
</reference>
<dbReference type="PROSITE" id="PS50928">
    <property type="entry name" value="ABC_TM1"/>
    <property type="match status" value="1"/>
</dbReference>
<keyword evidence="11" id="KW-1185">Reference proteome</keyword>
<dbReference type="CDD" id="cd06261">
    <property type="entry name" value="TM_PBP2"/>
    <property type="match status" value="1"/>
</dbReference>
<dbReference type="EMBL" id="BOPO01000023">
    <property type="protein sequence ID" value="GIL26400.1"/>
    <property type="molecule type" value="Genomic_DNA"/>
</dbReference>
<feature type="transmembrane region" description="Helical" evidence="7">
    <location>
        <begin position="176"/>
        <end position="199"/>
    </location>
</feature>
<evidence type="ECO:0000313" key="11">
    <source>
        <dbReference type="Proteomes" id="UP000614996"/>
    </source>
</evidence>
<evidence type="ECO:0000256" key="8">
    <source>
        <dbReference type="SAM" id="MobiDB-lite"/>
    </source>
</evidence>
<dbReference type="PANTHER" id="PTHR30193">
    <property type="entry name" value="ABC TRANSPORTER PERMEASE PROTEIN"/>
    <property type="match status" value="1"/>
</dbReference>
<evidence type="ECO:0000256" key="6">
    <source>
        <dbReference type="ARBA" id="ARBA00023136"/>
    </source>
</evidence>
<comment type="subcellular location">
    <subcellularLocation>
        <location evidence="1 7">Cell membrane</location>
        <topology evidence="1 7">Multi-pass membrane protein</topology>
    </subcellularLocation>
</comment>
<organism evidence="10 11">
    <name type="scientific">Actinocatenispora comari</name>
    <dbReference type="NCBI Taxonomy" id="2807577"/>
    <lineage>
        <taxon>Bacteria</taxon>
        <taxon>Bacillati</taxon>
        <taxon>Actinomycetota</taxon>
        <taxon>Actinomycetes</taxon>
        <taxon>Micromonosporales</taxon>
        <taxon>Micromonosporaceae</taxon>
        <taxon>Actinocatenispora</taxon>
    </lineage>
</organism>
<dbReference type="Proteomes" id="UP000614996">
    <property type="component" value="Unassembled WGS sequence"/>
</dbReference>
<dbReference type="RefSeq" id="WP_207124199.1">
    <property type="nucleotide sequence ID" value="NZ_BOPO01000023.1"/>
</dbReference>
<evidence type="ECO:0000256" key="2">
    <source>
        <dbReference type="ARBA" id="ARBA00022448"/>
    </source>
</evidence>
<proteinExistence type="inferred from homology"/>
<dbReference type="GO" id="GO:0055085">
    <property type="term" value="P:transmembrane transport"/>
    <property type="evidence" value="ECO:0007669"/>
    <property type="project" value="InterPro"/>
</dbReference>
<gene>
    <name evidence="10" type="ORF">NUM_16540</name>
</gene>
<feature type="transmembrane region" description="Helical" evidence="7">
    <location>
        <begin position="283"/>
        <end position="307"/>
    </location>
</feature>
<evidence type="ECO:0000256" key="4">
    <source>
        <dbReference type="ARBA" id="ARBA00022692"/>
    </source>
</evidence>
<keyword evidence="3" id="KW-1003">Cell membrane</keyword>
<name>A0A8J4A8Y6_9ACTN</name>
<feature type="region of interest" description="Disordered" evidence="8">
    <location>
        <begin position="1"/>
        <end position="23"/>
    </location>
</feature>
<evidence type="ECO:0000256" key="5">
    <source>
        <dbReference type="ARBA" id="ARBA00022989"/>
    </source>
</evidence>
<comment type="similarity">
    <text evidence="7">Belongs to the binding-protein-dependent transport system permease family.</text>
</comment>
<feature type="transmembrane region" description="Helical" evidence="7">
    <location>
        <begin position="32"/>
        <end position="62"/>
    </location>
</feature>
<feature type="transmembrane region" description="Helical" evidence="7">
    <location>
        <begin position="236"/>
        <end position="257"/>
    </location>
</feature>
<feature type="transmembrane region" description="Helical" evidence="7">
    <location>
        <begin position="128"/>
        <end position="148"/>
    </location>
</feature>
<feature type="compositionally biased region" description="Low complexity" evidence="8">
    <location>
        <begin position="13"/>
        <end position="23"/>
    </location>
</feature>
<protein>
    <submittedName>
        <fullName evidence="10">Suagr ABC transporter permease</fullName>
    </submittedName>
</protein>
<comment type="caution">
    <text evidence="10">The sequence shown here is derived from an EMBL/GenBank/DDBJ whole genome shotgun (WGS) entry which is preliminary data.</text>
</comment>
<evidence type="ECO:0000256" key="7">
    <source>
        <dbReference type="RuleBase" id="RU363032"/>
    </source>
</evidence>
<keyword evidence="2 7" id="KW-0813">Transport</keyword>
<evidence type="ECO:0000256" key="3">
    <source>
        <dbReference type="ARBA" id="ARBA00022475"/>
    </source>
</evidence>